<dbReference type="EMBL" id="KN400794">
    <property type="protein sequence ID" value="KHG14071.1"/>
    <property type="molecule type" value="Genomic_DNA"/>
</dbReference>
<sequence>MASACYVQCKTCLGHDIDFNVLASVRPCLGHGVIILSHVRAIKYLVAFQMVQRKMYELYRNEKSYDHVCHLISSRIIGRQKHRSHYQPKYLI</sequence>
<evidence type="ECO:0000313" key="2">
    <source>
        <dbReference type="Proteomes" id="UP000032142"/>
    </source>
</evidence>
<name>A0A0B0NSJ3_GOSAR</name>
<evidence type="ECO:0000313" key="1">
    <source>
        <dbReference type="EMBL" id="KHG14071.1"/>
    </source>
</evidence>
<proteinExistence type="predicted"/>
<protein>
    <submittedName>
        <fullName evidence="1">28S ribosomal S9, mitochondrial</fullName>
    </submittedName>
</protein>
<reference evidence="2" key="1">
    <citation type="submission" date="2014-09" db="EMBL/GenBank/DDBJ databases">
        <authorList>
            <person name="Mudge J."/>
            <person name="Ramaraj T."/>
            <person name="Lindquist I.E."/>
            <person name="Bharti A.K."/>
            <person name="Sundararajan A."/>
            <person name="Cameron C.T."/>
            <person name="Woodward J.E."/>
            <person name="May G.D."/>
            <person name="Brubaker C."/>
            <person name="Broadhvest J."/>
            <person name="Wilkins T.A."/>
        </authorList>
    </citation>
    <scope>NUCLEOTIDE SEQUENCE</scope>
    <source>
        <strain evidence="2">cv. AKA8401</strain>
    </source>
</reference>
<dbReference type="Proteomes" id="UP000032142">
    <property type="component" value="Unassembled WGS sequence"/>
</dbReference>
<keyword evidence="2" id="KW-1185">Reference proteome</keyword>
<accession>A0A0B0NSJ3</accession>
<gene>
    <name evidence="1" type="ORF">F383_19386</name>
</gene>
<dbReference type="AlphaFoldDB" id="A0A0B0NSJ3"/>
<organism evidence="1 2">
    <name type="scientific">Gossypium arboreum</name>
    <name type="common">Tree cotton</name>
    <name type="synonym">Gossypium nanking</name>
    <dbReference type="NCBI Taxonomy" id="29729"/>
    <lineage>
        <taxon>Eukaryota</taxon>
        <taxon>Viridiplantae</taxon>
        <taxon>Streptophyta</taxon>
        <taxon>Embryophyta</taxon>
        <taxon>Tracheophyta</taxon>
        <taxon>Spermatophyta</taxon>
        <taxon>Magnoliopsida</taxon>
        <taxon>eudicotyledons</taxon>
        <taxon>Gunneridae</taxon>
        <taxon>Pentapetalae</taxon>
        <taxon>rosids</taxon>
        <taxon>malvids</taxon>
        <taxon>Malvales</taxon>
        <taxon>Malvaceae</taxon>
        <taxon>Malvoideae</taxon>
        <taxon>Gossypium</taxon>
    </lineage>
</organism>